<dbReference type="Proteomes" id="UP000308600">
    <property type="component" value="Unassembled WGS sequence"/>
</dbReference>
<evidence type="ECO:0000313" key="1">
    <source>
        <dbReference type="EMBL" id="TFK70979.1"/>
    </source>
</evidence>
<name>A0ACD3B050_9AGAR</name>
<proteinExistence type="predicted"/>
<gene>
    <name evidence="1" type="ORF">BDN72DRAFT_895961</name>
</gene>
<protein>
    <submittedName>
        <fullName evidence="1">Uncharacterized protein</fullName>
    </submittedName>
</protein>
<dbReference type="EMBL" id="ML208304">
    <property type="protein sequence ID" value="TFK70979.1"/>
    <property type="molecule type" value="Genomic_DNA"/>
</dbReference>
<keyword evidence="2" id="KW-1185">Reference proteome</keyword>
<evidence type="ECO:0000313" key="2">
    <source>
        <dbReference type="Proteomes" id="UP000308600"/>
    </source>
</evidence>
<sequence length="231" mass="23748">MLYETKLRLGPFVLALLLLAVNVGALHVDLSRKRELVTGRSTSSSLRVQQKGSVGVFGRQVDTGCHHEGFALCHDDNFCCVQGSVCSRDADGSPKCSIGDPDRNDDDSKDDDHGDGNDDDDGDDHGHGNDDSDDDNHPHDEPGDDHGSHSGSSGSYYTSSSSSSSSSSHESASASTTHSAGIGGSAGSNAASTSPDFSVATGATALNSGAAGGAQFNARLVLFSIVVGFIM</sequence>
<reference evidence="1 2" key="1">
    <citation type="journal article" date="2019" name="Nat. Ecol. Evol.">
        <title>Megaphylogeny resolves global patterns of mushroom evolution.</title>
        <authorList>
            <person name="Varga T."/>
            <person name="Krizsan K."/>
            <person name="Foldi C."/>
            <person name="Dima B."/>
            <person name="Sanchez-Garcia M."/>
            <person name="Sanchez-Ramirez S."/>
            <person name="Szollosi G.J."/>
            <person name="Szarkandi J.G."/>
            <person name="Papp V."/>
            <person name="Albert L."/>
            <person name="Andreopoulos W."/>
            <person name="Angelini C."/>
            <person name="Antonin V."/>
            <person name="Barry K.W."/>
            <person name="Bougher N.L."/>
            <person name="Buchanan P."/>
            <person name="Buyck B."/>
            <person name="Bense V."/>
            <person name="Catcheside P."/>
            <person name="Chovatia M."/>
            <person name="Cooper J."/>
            <person name="Damon W."/>
            <person name="Desjardin D."/>
            <person name="Finy P."/>
            <person name="Geml J."/>
            <person name="Haridas S."/>
            <person name="Hughes K."/>
            <person name="Justo A."/>
            <person name="Karasinski D."/>
            <person name="Kautmanova I."/>
            <person name="Kiss B."/>
            <person name="Kocsube S."/>
            <person name="Kotiranta H."/>
            <person name="LaButti K.M."/>
            <person name="Lechner B.E."/>
            <person name="Liimatainen K."/>
            <person name="Lipzen A."/>
            <person name="Lukacs Z."/>
            <person name="Mihaltcheva S."/>
            <person name="Morgado L.N."/>
            <person name="Niskanen T."/>
            <person name="Noordeloos M.E."/>
            <person name="Ohm R.A."/>
            <person name="Ortiz-Santana B."/>
            <person name="Ovrebo C."/>
            <person name="Racz N."/>
            <person name="Riley R."/>
            <person name="Savchenko A."/>
            <person name="Shiryaev A."/>
            <person name="Soop K."/>
            <person name="Spirin V."/>
            <person name="Szebenyi C."/>
            <person name="Tomsovsky M."/>
            <person name="Tulloss R.E."/>
            <person name="Uehling J."/>
            <person name="Grigoriev I.V."/>
            <person name="Vagvolgyi C."/>
            <person name="Papp T."/>
            <person name="Martin F.M."/>
            <person name="Miettinen O."/>
            <person name="Hibbett D.S."/>
            <person name="Nagy L.G."/>
        </authorList>
    </citation>
    <scope>NUCLEOTIDE SEQUENCE [LARGE SCALE GENOMIC DNA]</scope>
    <source>
        <strain evidence="1 2">NL-1719</strain>
    </source>
</reference>
<accession>A0ACD3B050</accession>
<organism evidence="1 2">
    <name type="scientific">Pluteus cervinus</name>
    <dbReference type="NCBI Taxonomy" id="181527"/>
    <lineage>
        <taxon>Eukaryota</taxon>
        <taxon>Fungi</taxon>
        <taxon>Dikarya</taxon>
        <taxon>Basidiomycota</taxon>
        <taxon>Agaricomycotina</taxon>
        <taxon>Agaricomycetes</taxon>
        <taxon>Agaricomycetidae</taxon>
        <taxon>Agaricales</taxon>
        <taxon>Pluteineae</taxon>
        <taxon>Pluteaceae</taxon>
        <taxon>Pluteus</taxon>
    </lineage>
</organism>